<comment type="caution">
    <text evidence="2">The sequence shown here is derived from an EMBL/GenBank/DDBJ whole genome shotgun (WGS) entry which is preliminary data.</text>
</comment>
<proteinExistence type="predicted"/>
<evidence type="ECO:0000313" key="2">
    <source>
        <dbReference type="EMBL" id="RYR57212.1"/>
    </source>
</evidence>
<keyword evidence="3" id="KW-1185">Reference proteome</keyword>
<name>A0A445D1Z2_ARAHY</name>
<dbReference type="AlphaFoldDB" id="A0A445D1Z2"/>
<sequence>MKGALFRNLSLFTRHLRLSPFNATPPSSSFSLSLAASTALCTRFFSSSSRNTVSDQPNFSHTHNKNDPIDVEDISNEELKRRVARLREGDDEAIPSLLEAILQRSLAGKPIEDDPELMRDILGKGTDSEVEDEDDDYSDWEESSDIDDDGK</sequence>
<feature type="compositionally biased region" description="Acidic residues" evidence="1">
    <location>
        <begin position="128"/>
        <end position="151"/>
    </location>
</feature>
<dbReference type="OrthoDB" id="1936793at2759"/>
<accession>A0A445D1Z2</accession>
<feature type="compositionally biased region" description="Polar residues" evidence="1">
    <location>
        <begin position="49"/>
        <end position="61"/>
    </location>
</feature>
<evidence type="ECO:0000256" key="1">
    <source>
        <dbReference type="SAM" id="MobiDB-lite"/>
    </source>
</evidence>
<protein>
    <submittedName>
        <fullName evidence="2">Uncharacterized protein</fullName>
    </submittedName>
</protein>
<evidence type="ECO:0000313" key="3">
    <source>
        <dbReference type="Proteomes" id="UP000289738"/>
    </source>
</evidence>
<gene>
    <name evidence="2" type="ORF">Ahy_A05g022956</name>
</gene>
<dbReference type="EMBL" id="SDMP01000005">
    <property type="protein sequence ID" value="RYR57212.1"/>
    <property type="molecule type" value="Genomic_DNA"/>
</dbReference>
<feature type="region of interest" description="Disordered" evidence="1">
    <location>
        <begin position="49"/>
        <end position="73"/>
    </location>
</feature>
<feature type="compositionally biased region" description="Basic and acidic residues" evidence="1">
    <location>
        <begin position="110"/>
        <end position="122"/>
    </location>
</feature>
<reference evidence="2 3" key="1">
    <citation type="submission" date="2019-01" db="EMBL/GenBank/DDBJ databases">
        <title>Sequencing of cultivated peanut Arachis hypogaea provides insights into genome evolution and oil improvement.</title>
        <authorList>
            <person name="Chen X."/>
        </authorList>
    </citation>
    <scope>NUCLEOTIDE SEQUENCE [LARGE SCALE GENOMIC DNA]</scope>
    <source>
        <strain evidence="3">cv. Fuhuasheng</strain>
        <tissue evidence="2">Leaves</tissue>
    </source>
</reference>
<dbReference type="Proteomes" id="UP000289738">
    <property type="component" value="Chromosome A05"/>
</dbReference>
<organism evidence="2 3">
    <name type="scientific">Arachis hypogaea</name>
    <name type="common">Peanut</name>
    <dbReference type="NCBI Taxonomy" id="3818"/>
    <lineage>
        <taxon>Eukaryota</taxon>
        <taxon>Viridiplantae</taxon>
        <taxon>Streptophyta</taxon>
        <taxon>Embryophyta</taxon>
        <taxon>Tracheophyta</taxon>
        <taxon>Spermatophyta</taxon>
        <taxon>Magnoliopsida</taxon>
        <taxon>eudicotyledons</taxon>
        <taxon>Gunneridae</taxon>
        <taxon>Pentapetalae</taxon>
        <taxon>rosids</taxon>
        <taxon>fabids</taxon>
        <taxon>Fabales</taxon>
        <taxon>Fabaceae</taxon>
        <taxon>Papilionoideae</taxon>
        <taxon>50 kb inversion clade</taxon>
        <taxon>dalbergioids sensu lato</taxon>
        <taxon>Dalbergieae</taxon>
        <taxon>Pterocarpus clade</taxon>
        <taxon>Arachis</taxon>
    </lineage>
</organism>
<feature type="region of interest" description="Disordered" evidence="1">
    <location>
        <begin position="108"/>
        <end position="151"/>
    </location>
</feature>
<dbReference type="STRING" id="3818.A0A445D1Z2"/>